<organism evidence="1 2">
    <name type="scientific">Chitinophaga silvatica</name>
    <dbReference type="NCBI Taxonomy" id="2282649"/>
    <lineage>
        <taxon>Bacteria</taxon>
        <taxon>Pseudomonadati</taxon>
        <taxon>Bacteroidota</taxon>
        <taxon>Chitinophagia</taxon>
        <taxon>Chitinophagales</taxon>
        <taxon>Chitinophagaceae</taxon>
        <taxon>Chitinophaga</taxon>
    </lineage>
</organism>
<accession>A0A3E1Y8X8</accession>
<comment type="caution">
    <text evidence="1">The sequence shown here is derived from an EMBL/GenBank/DDBJ whole genome shotgun (WGS) entry which is preliminary data.</text>
</comment>
<dbReference type="OrthoDB" id="9828973at2"/>
<evidence type="ECO:0000313" key="1">
    <source>
        <dbReference type="EMBL" id="RFS21801.1"/>
    </source>
</evidence>
<evidence type="ECO:0000313" key="2">
    <source>
        <dbReference type="Proteomes" id="UP000260644"/>
    </source>
</evidence>
<dbReference type="RefSeq" id="WP_116976374.1">
    <property type="nucleotide sequence ID" value="NZ_QPMM01000007.1"/>
</dbReference>
<dbReference type="EMBL" id="QPMM01000007">
    <property type="protein sequence ID" value="RFS21801.1"/>
    <property type="molecule type" value="Genomic_DNA"/>
</dbReference>
<reference evidence="1 2" key="1">
    <citation type="submission" date="2018-07" db="EMBL/GenBank/DDBJ databases">
        <title>Chitinophaga K2CV101002-2 sp. nov., isolated from a monsoon evergreen broad-leaved forest soil.</title>
        <authorList>
            <person name="Lv Y."/>
        </authorList>
    </citation>
    <scope>NUCLEOTIDE SEQUENCE [LARGE SCALE GENOMIC DNA]</scope>
    <source>
        <strain evidence="1 2">GDMCC 1.1288</strain>
    </source>
</reference>
<sequence length="214" mass="23960">MKTVEKTWEDSTDGWSKIERLNFDGDRYWEECTITINGKNSYFPTGAAQKFTIYLNDEKIFDEYIHGTKVKTKSINSDKGFSVTGTMSSDIPVAHDAIGSITVECTYKESSVLKSKSVSWSDGGFVTIMERLFLDATETWKKCEILVEGKPNTPNHFSLQLIKDGSLVDHEPKIDQLFGTGSRKYTYDINAKETLLVVGYFIAGGGKVTLTGIY</sequence>
<protein>
    <submittedName>
        <fullName evidence="1">Uncharacterized protein</fullName>
    </submittedName>
</protein>
<gene>
    <name evidence="1" type="ORF">DVR12_14170</name>
</gene>
<keyword evidence="2" id="KW-1185">Reference proteome</keyword>
<dbReference type="AlphaFoldDB" id="A0A3E1Y8X8"/>
<dbReference type="Proteomes" id="UP000260644">
    <property type="component" value="Unassembled WGS sequence"/>
</dbReference>
<proteinExistence type="predicted"/>
<name>A0A3E1Y8X8_9BACT</name>